<gene>
    <name evidence="2" type="ORF">AAF712_003531</name>
</gene>
<dbReference type="Proteomes" id="UP001437256">
    <property type="component" value="Unassembled WGS sequence"/>
</dbReference>
<evidence type="ECO:0000256" key="1">
    <source>
        <dbReference type="SAM" id="MobiDB-lite"/>
    </source>
</evidence>
<proteinExistence type="predicted"/>
<sequence>MKTTLRNSNSPAEGSSNPELPADHPTHLKQALIKLYDDSEQSVHFPLFTDLCKVAKSIVEGWPESLSETRWRTERNQTGLLFVEVAFLIELCSRRALPVDSSDANPEPTIMTYKIQMKAMVGKSDLTLNKVIGRGDKYFKRPRLWELWLKIRRRGRPYEYFHSQLRQALEPFEGLSDFIQLTVKPPADLSQAARQLLEGYNSELPVPINADSEAPQIDAYLRQLKNGP</sequence>
<accession>A0ABR3A842</accession>
<name>A0ABR3A842_9AGAR</name>
<protein>
    <submittedName>
        <fullName evidence="2">Uncharacterized protein</fullName>
    </submittedName>
</protein>
<evidence type="ECO:0000313" key="3">
    <source>
        <dbReference type="Proteomes" id="UP001437256"/>
    </source>
</evidence>
<keyword evidence="3" id="KW-1185">Reference proteome</keyword>
<reference evidence="2 3" key="1">
    <citation type="submission" date="2024-05" db="EMBL/GenBank/DDBJ databases">
        <title>A draft genome resource for the thread blight pathogen Marasmius tenuissimus strain MS-2.</title>
        <authorList>
            <person name="Yulfo-Soto G.E."/>
            <person name="Baruah I.K."/>
            <person name="Amoako-Attah I."/>
            <person name="Bukari Y."/>
            <person name="Meinhardt L.W."/>
            <person name="Bailey B.A."/>
            <person name="Cohen S.P."/>
        </authorList>
    </citation>
    <scope>NUCLEOTIDE SEQUENCE [LARGE SCALE GENOMIC DNA]</scope>
    <source>
        <strain evidence="2 3">MS-2</strain>
    </source>
</reference>
<feature type="region of interest" description="Disordered" evidence="1">
    <location>
        <begin position="1"/>
        <end position="24"/>
    </location>
</feature>
<comment type="caution">
    <text evidence="2">The sequence shown here is derived from an EMBL/GenBank/DDBJ whole genome shotgun (WGS) entry which is preliminary data.</text>
</comment>
<evidence type="ECO:0000313" key="2">
    <source>
        <dbReference type="EMBL" id="KAL0069496.1"/>
    </source>
</evidence>
<organism evidence="2 3">
    <name type="scientific">Marasmius tenuissimus</name>
    <dbReference type="NCBI Taxonomy" id="585030"/>
    <lineage>
        <taxon>Eukaryota</taxon>
        <taxon>Fungi</taxon>
        <taxon>Dikarya</taxon>
        <taxon>Basidiomycota</taxon>
        <taxon>Agaricomycotina</taxon>
        <taxon>Agaricomycetes</taxon>
        <taxon>Agaricomycetidae</taxon>
        <taxon>Agaricales</taxon>
        <taxon>Marasmiineae</taxon>
        <taxon>Marasmiaceae</taxon>
        <taxon>Marasmius</taxon>
    </lineage>
</organism>
<dbReference type="EMBL" id="JBBXMP010000012">
    <property type="protein sequence ID" value="KAL0069496.1"/>
    <property type="molecule type" value="Genomic_DNA"/>
</dbReference>
<feature type="compositionally biased region" description="Polar residues" evidence="1">
    <location>
        <begin position="1"/>
        <end position="18"/>
    </location>
</feature>